<accession>A0A2S6N7W8</accession>
<dbReference type="Pfam" id="PF13514">
    <property type="entry name" value="AAA_27"/>
    <property type="match status" value="1"/>
</dbReference>
<dbReference type="Proteomes" id="UP000239089">
    <property type="component" value="Unassembled WGS sequence"/>
</dbReference>
<evidence type="ECO:0000313" key="4">
    <source>
        <dbReference type="Proteomes" id="UP000239089"/>
    </source>
</evidence>
<proteinExistence type="predicted"/>
<gene>
    <name evidence="3" type="ORF">CCR94_11625</name>
</gene>
<dbReference type="Gene3D" id="3.40.50.300">
    <property type="entry name" value="P-loop containing nucleotide triphosphate hydrolases"/>
    <property type="match status" value="2"/>
</dbReference>
<dbReference type="OrthoDB" id="9764467at2"/>
<dbReference type="InterPro" id="IPR038734">
    <property type="entry name" value="YhaN_AAA"/>
</dbReference>
<dbReference type="PANTHER" id="PTHR41259">
    <property type="entry name" value="DOUBLE-STRAND BREAK REPAIR RAD50 ATPASE, PUTATIVE-RELATED"/>
    <property type="match status" value="1"/>
</dbReference>
<keyword evidence="4" id="KW-1185">Reference proteome</keyword>
<feature type="coiled-coil region" evidence="1">
    <location>
        <begin position="494"/>
        <end position="521"/>
    </location>
</feature>
<dbReference type="PANTHER" id="PTHR41259:SF1">
    <property type="entry name" value="DOUBLE-STRAND BREAK REPAIR RAD50 ATPASE, PUTATIVE-RELATED"/>
    <property type="match status" value="1"/>
</dbReference>
<feature type="coiled-coil region" evidence="1">
    <location>
        <begin position="198"/>
        <end position="232"/>
    </location>
</feature>
<evidence type="ECO:0000313" key="3">
    <source>
        <dbReference type="EMBL" id="PPQ30710.1"/>
    </source>
</evidence>
<feature type="coiled-coil region" evidence="1">
    <location>
        <begin position="585"/>
        <end position="657"/>
    </location>
</feature>
<feature type="domain" description="YhaN AAA" evidence="2">
    <location>
        <begin position="1"/>
        <end position="201"/>
    </location>
</feature>
<keyword evidence="1" id="KW-0175">Coiled coil</keyword>
<protein>
    <recommendedName>
        <fullName evidence="2">YhaN AAA domain-containing protein</fullName>
    </recommendedName>
</protein>
<sequence>MRLLDLALEAYGPFAGAKLQFDRAARLHIVHGPNEAGKSSALAAIGDLFYGVPSRAEKTFLRPADLRIGATVEARNGQMLQFFRRRGVKATLLDASGAALPDDGLAPFLGAASRDIFHRAFGLDADNLRRGGDEMLRAEGEIGASLFAAASGLRGLIDLRKGIEGEADEIFGERKASHRTFYQAQARFDDASKAEKDTRLSETVLKSLRRQIEEAEATLADIKARERADEAESIRLNRLLRAAPILKNLERLRASFAAFDDLSAYAPDWAAKLEILLGARREAREGAARAAQARDEAREEADKFCVDADVIANGETIESLQLELGAIGKALDDLPRREEALREANDELRLRALTCGLNDGAELRAALPDAAVLARAERLIAAGRDLLARKIEPLAALEREEKALANLRARQGVAPPDTRALAEKLAAFGNVEKDEESRAELSLACADEARKLDERRARLSPALPDLDRFAAAPSPDASAIELAGQEFDALATQQSEARRRRDEARARLKAAEVSAKALETAGPLVSRAQLAELRARRDALWADLLSARSDQTFWAAASEQFVAAQAQADSAADALFDNATRVVEMEAARETREAARVDLAEAEDSAKNLAEQAARFDARWTQSWSASGVVPAAPRAMARWRAEADNLLAAREALKQRQALLSSVEGRLGAVAPGLEQLAAETGLAPLQLDAGALARRIAARLKELARAEADARELSAKIASAPERIAPLKATLAELADKDSLWRADFVAALAQLRLDADATLDEAQARIALWRDLPGTLKKEEIESRRVATINENLGAFEQKLDALLALCGRGLPARPAVEVARVLHKRLVAERERASARNHAQELLVKAERALAAAAQANADADAGLADFCAAAGFDGDPAALCERLLLRRAQTDAIEAELARLAPVAEGMDEADLAAQARDFDADAARLRLSEISRAREDRDKLRDAALLAQHDASKQLQAHDDSTGAEQAGFDREAAKAEMAREARRWAVLKIASLMVGAGLERHRQRRQDPLLARAGAIYATLTSGRYEGLKQDFAEDDKLHLLALRRDGAALPLTALSEGARDQLYLALRLAFLEDYAQKSEAPPFIGDDLFASFDDARVAAGLKTLAALSPALQPILFTHHDHVVEIAARALGDQVQVLRLDLPQQNAGAARDFHLV</sequence>
<dbReference type="InterPro" id="IPR027417">
    <property type="entry name" value="P-loop_NTPase"/>
</dbReference>
<dbReference type="AlphaFoldDB" id="A0A2S6N7W8"/>
<reference evidence="3 4" key="1">
    <citation type="journal article" date="2018" name="Arch. Microbiol.">
        <title>New insights into the metabolic potential of the phototrophic purple bacterium Rhodopila globiformis DSM 161(T) from its draft genome sequence and evidence for a vanadium-dependent nitrogenase.</title>
        <authorList>
            <person name="Imhoff J.F."/>
            <person name="Rahn T."/>
            <person name="Kunzel S."/>
            <person name="Neulinger S.C."/>
        </authorList>
    </citation>
    <scope>NUCLEOTIDE SEQUENCE [LARGE SCALE GENOMIC DNA]</scope>
    <source>
        <strain evidence="3 4">DSM 16996</strain>
    </source>
</reference>
<dbReference type="RefSeq" id="WP_104508019.1">
    <property type="nucleotide sequence ID" value="NZ_JACIGC010000004.1"/>
</dbReference>
<dbReference type="SUPFAM" id="SSF52540">
    <property type="entry name" value="P-loop containing nucleoside triphosphate hydrolases"/>
    <property type="match status" value="1"/>
</dbReference>
<name>A0A2S6N7W8_9HYPH</name>
<organism evidence="3 4">
    <name type="scientific">Rhodoblastus sphagnicola</name>
    <dbReference type="NCBI Taxonomy" id="333368"/>
    <lineage>
        <taxon>Bacteria</taxon>
        <taxon>Pseudomonadati</taxon>
        <taxon>Pseudomonadota</taxon>
        <taxon>Alphaproteobacteria</taxon>
        <taxon>Hyphomicrobiales</taxon>
        <taxon>Rhodoblastaceae</taxon>
        <taxon>Rhodoblastus</taxon>
    </lineage>
</organism>
<dbReference type="EMBL" id="NHSJ01000073">
    <property type="protein sequence ID" value="PPQ30710.1"/>
    <property type="molecule type" value="Genomic_DNA"/>
</dbReference>
<evidence type="ECO:0000259" key="2">
    <source>
        <dbReference type="Pfam" id="PF13514"/>
    </source>
</evidence>
<comment type="caution">
    <text evidence="3">The sequence shown here is derived from an EMBL/GenBank/DDBJ whole genome shotgun (WGS) entry which is preliminary data.</text>
</comment>
<evidence type="ECO:0000256" key="1">
    <source>
        <dbReference type="SAM" id="Coils"/>
    </source>
</evidence>